<name>A0A024FWA0_9STRA</name>
<evidence type="ECO:0000256" key="3">
    <source>
        <dbReference type="ARBA" id="ARBA00022722"/>
    </source>
</evidence>
<evidence type="ECO:0000256" key="2">
    <source>
        <dbReference type="ARBA" id="ARBA00022695"/>
    </source>
</evidence>
<keyword evidence="6" id="KW-0695">RNA-directed DNA polymerase</keyword>
<gene>
    <name evidence="8" type="ORF">BN9_127230</name>
</gene>
<dbReference type="Proteomes" id="UP000053237">
    <property type="component" value="Unassembled WGS sequence"/>
</dbReference>
<feature type="domain" description="Reverse transcriptase RNase H-like" evidence="7">
    <location>
        <begin position="13"/>
        <end position="79"/>
    </location>
</feature>
<evidence type="ECO:0000256" key="5">
    <source>
        <dbReference type="ARBA" id="ARBA00022801"/>
    </source>
</evidence>
<proteinExistence type="predicted"/>
<accession>A0A024FWA0</accession>
<keyword evidence="3" id="KW-0540">Nuclease</keyword>
<dbReference type="AlphaFoldDB" id="A0A024FWA0"/>
<evidence type="ECO:0000256" key="4">
    <source>
        <dbReference type="ARBA" id="ARBA00022759"/>
    </source>
</evidence>
<comment type="caution">
    <text evidence="8">The sequence shown here is derived from an EMBL/GenBank/DDBJ whole genome shotgun (WGS) entry which is preliminary data.</text>
</comment>
<dbReference type="InterPro" id="IPR041373">
    <property type="entry name" value="RT_RNaseH"/>
</dbReference>
<sequence length="112" mass="12244">MVPMAHPKGYWEVCVYKDAFKDHWGEIVTQVAPEELEPLSEQVHVPLASISGSCKGAAASWSTVEKECLVIVETCKRLEEADIFQVYCLGGLKPLPTLPGIELTTSGRGSVR</sequence>
<keyword evidence="4" id="KW-0255">Endonuclease</keyword>
<dbReference type="EMBL" id="CAIX01000929">
    <property type="protein sequence ID" value="CCI11316.1"/>
    <property type="molecule type" value="Genomic_DNA"/>
</dbReference>
<evidence type="ECO:0000259" key="7">
    <source>
        <dbReference type="Pfam" id="PF17917"/>
    </source>
</evidence>
<evidence type="ECO:0000256" key="6">
    <source>
        <dbReference type="ARBA" id="ARBA00022918"/>
    </source>
</evidence>
<evidence type="ECO:0000313" key="8">
    <source>
        <dbReference type="EMBL" id="CCI11316.1"/>
    </source>
</evidence>
<dbReference type="Pfam" id="PF17917">
    <property type="entry name" value="RT_RNaseH"/>
    <property type="match status" value="1"/>
</dbReference>
<dbReference type="GO" id="GO:0004519">
    <property type="term" value="F:endonuclease activity"/>
    <property type="evidence" value="ECO:0007669"/>
    <property type="project" value="UniProtKB-KW"/>
</dbReference>
<dbReference type="InParanoid" id="A0A024FWA0"/>
<dbReference type="GO" id="GO:0016787">
    <property type="term" value="F:hydrolase activity"/>
    <property type="evidence" value="ECO:0007669"/>
    <property type="project" value="UniProtKB-KW"/>
</dbReference>
<keyword evidence="5" id="KW-0378">Hydrolase</keyword>
<keyword evidence="2" id="KW-0548">Nucleotidyltransferase</keyword>
<evidence type="ECO:0000256" key="1">
    <source>
        <dbReference type="ARBA" id="ARBA00022679"/>
    </source>
</evidence>
<evidence type="ECO:0000313" key="9">
    <source>
        <dbReference type="Proteomes" id="UP000053237"/>
    </source>
</evidence>
<organism evidence="8 9">
    <name type="scientific">Albugo candida</name>
    <dbReference type="NCBI Taxonomy" id="65357"/>
    <lineage>
        <taxon>Eukaryota</taxon>
        <taxon>Sar</taxon>
        <taxon>Stramenopiles</taxon>
        <taxon>Oomycota</taxon>
        <taxon>Peronosporomycetes</taxon>
        <taxon>Albuginales</taxon>
        <taxon>Albuginaceae</taxon>
        <taxon>Albugo</taxon>
    </lineage>
</organism>
<keyword evidence="1" id="KW-0808">Transferase</keyword>
<reference evidence="8 9" key="1">
    <citation type="submission" date="2012-05" db="EMBL/GenBank/DDBJ databases">
        <title>Recombination and specialization in a pathogen metapopulation.</title>
        <authorList>
            <person name="Gardiner A."/>
            <person name="Kemen E."/>
            <person name="Schultz-Larsen T."/>
            <person name="MacLean D."/>
            <person name="Van Oosterhout C."/>
            <person name="Jones J.D.G."/>
        </authorList>
    </citation>
    <scope>NUCLEOTIDE SEQUENCE [LARGE SCALE GENOMIC DNA]</scope>
    <source>
        <strain evidence="8 9">Ac Nc2</strain>
    </source>
</reference>
<dbReference type="GO" id="GO:0003964">
    <property type="term" value="F:RNA-directed DNA polymerase activity"/>
    <property type="evidence" value="ECO:0007669"/>
    <property type="project" value="UniProtKB-KW"/>
</dbReference>
<keyword evidence="9" id="KW-1185">Reference proteome</keyword>
<protein>
    <recommendedName>
        <fullName evidence="7">Reverse transcriptase RNase H-like domain-containing protein</fullName>
    </recommendedName>
</protein>